<dbReference type="KEGG" id="mten:GWK48_04190"/>
<keyword evidence="2" id="KW-1185">Reference proteome</keyword>
<proteinExistence type="predicted"/>
<organism evidence="1 2">
    <name type="scientific">Metallosphaera tengchongensis</name>
    <dbReference type="NCBI Taxonomy" id="1532350"/>
    <lineage>
        <taxon>Archaea</taxon>
        <taxon>Thermoproteota</taxon>
        <taxon>Thermoprotei</taxon>
        <taxon>Sulfolobales</taxon>
        <taxon>Sulfolobaceae</taxon>
        <taxon>Metallosphaera</taxon>
    </lineage>
</organism>
<protein>
    <submittedName>
        <fullName evidence="1">Uncharacterized protein</fullName>
    </submittedName>
</protein>
<evidence type="ECO:0000313" key="2">
    <source>
        <dbReference type="Proteomes" id="UP000509301"/>
    </source>
</evidence>
<dbReference type="EMBL" id="CP049074">
    <property type="protein sequence ID" value="QKQ99696.1"/>
    <property type="molecule type" value="Genomic_DNA"/>
</dbReference>
<dbReference type="RefSeq" id="WP_174629908.1">
    <property type="nucleotide sequence ID" value="NZ_CP049074.1"/>
</dbReference>
<sequence>MKVPRLEYSSKIDIPDGLEATFRKTTDHFELLTSALIQPKIRVYPKVDVIGDYWLFQIGSSLMEIEGDTHRVIKCDTNQCNKAWGVHYVKVGSEIERIYFLNNKYVFKNDEYETLISYFGTTCLMNKGKGIIFKNGKIFDFEDLKLIGTSRAGLSLIREGETTLLGWDNSVQKFKIEGIILYHNINDIIFKDPEDKLVINDRTIGTCKENADVIAGGHGWYLISCGNLVRQYFWDGWRSVRTGIYPTKSDGSENYVALVSEGKTEIFDNNFKLLYELKPATVGVGRRKVVIYRKKTVSIIDLSDLLEVKIEENRPENIISIRVPEGYVIETDKFLPKVSSRKVNGYVVEQFEYLGNYPRMSFNLLSEFISSEIPISLNEEPIILRFKGNLLVADSFGRTKDNNGNAILSGELLINRNIRSEAVLRISLDSLHKEIKAKFSDKRFVFNESLRVPAWEKSHKEIRFSLFVNDMEISSLQALVPVVKIEKPKETKKLFIDKGHIFLEILRSEDKNFIFDTVKVHPKYKQPVEIIVNSVLDNSKKSRVRFDYKYSNNTVVMRMFLYKLIRNPKIWIEGNYLNVDPNISLSVPVQIFYGTSAYFGLPIRVLFPFDPIYDLIVIRVFVGNTEIEERYRIDSLNLGFIIANASSMKIKEVTESVGVL</sequence>
<reference evidence="1 2" key="1">
    <citation type="submission" date="2020-02" db="EMBL/GenBank/DDBJ databases">
        <title>Comparative genome analysis reveals the metabolism and evolution of the thermophilic archaeal genus Metallosphaera.</title>
        <authorList>
            <person name="Jiang C."/>
        </authorList>
    </citation>
    <scope>NUCLEOTIDE SEQUENCE [LARGE SCALE GENOMIC DNA]</scope>
    <source>
        <strain evidence="1 2">Ric-A</strain>
    </source>
</reference>
<name>A0A6N0NU92_9CREN</name>
<dbReference type="GeneID" id="55641121"/>
<evidence type="ECO:0000313" key="1">
    <source>
        <dbReference type="EMBL" id="QKQ99696.1"/>
    </source>
</evidence>
<dbReference type="Proteomes" id="UP000509301">
    <property type="component" value="Chromosome"/>
</dbReference>
<gene>
    <name evidence="1" type="ORF">GWK48_04190</name>
</gene>
<accession>A0A6N0NU92</accession>
<dbReference type="AlphaFoldDB" id="A0A6N0NU92"/>
<dbReference type="OrthoDB" id="42571at2157"/>